<organism evidence="1 2">
    <name type="scientific">Microctonus aethiopoides</name>
    <dbReference type="NCBI Taxonomy" id="144406"/>
    <lineage>
        <taxon>Eukaryota</taxon>
        <taxon>Metazoa</taxon>
        <taxon>Ecdysozoa</taxon>
        <taxon>Arthropoda</taxon>
        <taxon>Hexapoda</taxon>
        <taxon>Insecta</taxon>
        <taxon>Pterygota</taxon>
        <taxon>Neoptera</taxon>
        <taxon>Endopterygota</taxon>
        <taxon>Hymenoptera</taxon>
        <taxon>Apocrita</taxon>
        <taxon>Ichneumonoidea</taxon>
        <taxon>Braconidae</taxon>
        <taxon>Euphorinae</taxon>
        <taxon>Microctonus</taxon>
    </lineage>
</organism>
<dbReference type="EMBL" id="JAQQBS010000001">
    <property type="protein sequence ID" value="KAK0176944.1"/>
    <property type="molecule type" value="Genomic_DNA"/>
</dbReference>
<evidence type="ECO:0000313" key="1">
    <source>
        <dbReference type="EMBL" id="KAK0176944.1"/>
    </source>
</evidence>
<evidence type="ECO:0000313" key="2">
    <source>
        <dbReference type="Proteomes" id="UP001168990"/>
    </source>
</evidence>
<name>A0AA39FXC0_9HYME</name>
<accession>A0AA39FXC0</accession>
<comment type="caution">
    <text evidence="1">The sequence shown here is derived from an EMBL/GenBank/DDBJ whole genome shotgun (WGS) entry which is preliminary data.</text>
</comment>
<reference evidence="1" key="2">
    <citation type="submission" date="2023-03" db="EMBL/GenBank/DDBJ databases">
        <authorList>
            <person name="Inwood S.N."/>
            <person name="Skelly J.G."/>
            <person name="Guhlin J."/>
            <person name="Harrop T.W.R."/>
            <person name="Goldson S.G."/>
            <person name="Dearden P.K."/>
        </authorList>
    </citation>
    <scope>NUCLEOTIDE SEQUENCE</scope>
    <source>
        <strain evidence="1">Irish</strain>
        <tissue evidence="1">Whole body</tissue>
    </source>
</reference>
<proteinExistence type="predicted"/>
<reference evidence="1" key="1">
    <citation type="journal article" date="2023" name="bioRxiv">
        <title>Scaffold-level genome assemblies of two parasitoid biocontrol wasps reveal the parthenogenesis mechanism and an associated novel virus.</title>
        <authorList>
            <person name="Inwood S."/>
            <person name="Skelly J."/>
            <person name="Guhlin J."/>
            <person name="Harrop T."/>
            <person name="Goldson S."/>
            <person name="Dearden P."/>
        </authorList>
    </citation>
    <scope>NUCLEOTIDE SEQUENCE</scope>
    <source>
        <strain evidence="1">Irish</strain>
        <tissue evidence="1">Whole body</tissue>
    </source>
</reference>
<sequence>MSLPTLPTHPKPSLVEGKYMDIKARCAKREVRKAQSEEATLLMDQLGHEFNSDDFILDFVGIRGMQDGRWVGESIGGKMLGGFKLNSHIYWSRFYIFILLRAVDNNEWENVSDAAEFAEGADVAEDAGDAEVVQEEESVNIVKE</sequence>
<dbReference type="AlphaFoldDB" id="A0AA39FXC0"/>
<protein>
    <submittedName>
        <fullName evidence="1">Uncharacterized protein</fullName>
    </submittedName>
</protein>
<dbReference type="Proteomes" id="UP001168990">
    <property type="component" value="Unassembled WGS sequence"/>
</dbReference>
<keyword evidence="2" id="KW-1185">Reference proteome</keyword>
<gene>
    <name evidence="1" type="ORF">PV328_001042</name>
</gene>